<feature type="domain" description="WW" evidence="2">
    <location>
        <begin position="18"/>
        <end position="52"/>
    </location>
</feature>
<feature type="compositionally biased region" description="Polar residues" evidence="1">
    <location>
        <begin position="1"/>
        <end position="11"/>
    </location>
</feature>
<keyword evidence="4" id="KW-1185">Reference proteome</keyword>
<dbReference type="Gene3D" id="2.20.70.10">
    <property type="match status" value="1"/>
</dbReference>
<dbReference type="EMBL" id="BPVZ01000121">
    <property type="protein sequence ID" value="GKV37286.1"/>
    <property type="molecule type" value="Genomic_DNA"/>
</dbReference>
<dbReference type="AlphaFoldDB" id="A0AAV5LKG2"/>
<dbReference type="Pfam" id="PF00397">
    <property type="entry name" value="WW"/>
    <property type="match status" value="1"/>
</dbReference>
<protein>
    <recommendedName>
        <fullName evidence="2">WW domain-containing protein</fullName>
    </recommendedName>
</protein>
<dbReference type="InterPro" id="IPR001202">
    <property type="entry name" value="WW_dom"/>
</dbReference>
<feature type="compositionally biased region" description="Basic and acidic residues" evidence="1">
    <location>
        <begin position="75"/>
        <end position="94"/>
    </location>
</feature>
<evidence type="ECO:0000259" key="2">
    <source>
        <dbReference type="PROSITE" id="PS50020"/>
    </source>
</evidence>
<proteinExistence type="predicted"/>
<name>A0AAV5LKG2_9ROSI</name>
<gene>
    <name evidence="3" type="ORF">SLEP1_g45331</name>
</gene>
<feature type="region of interest" description="Disordered" evidence="1">
    <location>
        <begin position="1"/>
        <end position="24"/>
    </location>
</feature>
<evidence type="ECO:0000313" key="3">
    <source>
        <dbReference type="EMBL" id="GKV37286.1"/>
    </source>
</evidence>
<evidence type="ECO:0000313" key="4">
    <source>
        <dbReference type="Proteomes" id="UP001054252"/>
    </source>
</evidence>
<feature type="region of interest" description="Disordered" evidence="1">
    <location>
        <begin position="68"/>
        <end position="111"/>
    </location>
</feature>
<comment type="caution">
    <text evidence="3">The sequence shown here is derived from an EMBL/GenBank/DDBJ whole genome shotgun (WGS) entry which is preliminary data.</text>
</comment>
<dbReference type="InterPro" id="IPR036020">
    <property type="entry name" value="WW_dom_sf"/>
</dbReference>
<dbReference type="PROSITE" id="PS01159">
    <property type="entry name" value="WW_DOMAIN_1"/>
    <property type="match status" value="1"/>
</dbReference>
<sequence>MATATVLSSGPQYAPPDPTLPKPWRGLVDGKTGYLYFWNPVTNVTQYDRPRSSDDALAKSSLVSLSSSVQVQKSSEGHHGHGPDKMDDMYDRDASGVSRSTQSARSGAVHSHAAPNLTVGGIGLSPEAYRCKHEITVTGHDVPPPFTSFEATGFPSEILREVKSTLLFSCPLCDICSWEELMSYTVVPSVGGLTYNLGCPYAVDQFLERAFRITQVRDRDCLGDDSVCHSVQTEEEPSSCPSLHQQAQAACTWGMMLLLP</sequence>
<dbReference type="PROSITE" id="PS50020">
    <property type="entry name" value="WW_DOMAIN_2"/>
    <property type="match status" value="1"/>
</dbReference>
<reference evidence="3 4" key="1">
    <citation type="journal article" date="2021" name="Commun. Biol.">
        <title>The genome of Shorea leprosula (Dipterocarpaceae) highlights the ecological relevance of drought in aseasonal tropical rainforests.</title>
        <authorList>
            <person name="Ng K.K.S."/>
            <person name="Kobayashi M.J."/>
            <person name="Fawcett J.A."/>
            <person name="Hatakeyama M."/>
            <person name="Paape T."/>
            <person name="Ng C.H."/>
            <person name="Ang C.C."/>
            <person name="Tnah L.H."/>
            <person name="Lee C.T."/>
            <person name="Nishiyama T."/>
            <person name="Sese J."/>
            <person name="O'Brien M.J."/>
            <person name="Copetti D."/>
            <person name="Mohd Noor M.I."/>
            <person name="Ong R.C."/>
            <person name="Putra M."/>
            <person name="Sireger I.Z."/>
            <person name="Indrioko S."/>
            <person name="Kosugi Y."/>
            <person name="Izuno A."/>
            <person name="Isagi Y."/>
            <person name="Lee S.L."/>
            <person name="Shimizu K.K."/>
        </authorList>
    </citation>
    <scope>NUCLEOTIDE SEQUENCE [LARGE SCALE GENOMIC DNA]</scope>
    <source>
        <strain evidence="3">214</strain>
    </source>
</reference>
<dbReference type="SUPFAM" id="SSF51045">
    <property type="entry name" value="WW domain"/>
    <property type="match status" value="1"/>
</dbReference>
<evidence type="ECO:0000256" key="1">
    <source>
        <dbReference type="SAM" id="MobiDB-lite"/>
    </source>
</evidence>
<accession>A0AAV5LKG2</accession>
<dbReference type="Proteomes" id="UP001054252">
    <property type="component" value="Unassembled WGS sequence"/>
</dbReference>
<dbReference type="CDD" id="cd00201">
    <property type="entry name" value="WW"/>
    <property type="match status" value="1"/>
</dbReference>
<organism evidence="3 4">
    <name type="scientific">Rubroshorea leprosula</name>
    <dbReference type="NCBI Taxonomy" id="152421"/>
    <lineage>
        <taxon>Eukaryota</taxon>
        <taxon>Viridiplantae</taxon>
        <taxon>Streptophyta</taxon>
        <taxon>Embryophyta</taxon>
        <taxon>Tracheophyta</taxon>
        <taxon>Spermatophyta</taxon>
        <taxon>Magnoliopsida</taxon>
        <taxon>eudicotyledons</taxon>
        <taxon>Gunneridae</taxon>
        <taxon>Pentapetalae</taxon>
        <taxon>rosids</taxon>
        <taxon>malvids</taxon>
        <taxon>Malvales</taxon>
        <taxon>Dipterocarpaceae</taxon>
        <taxon>Rubroshorea</taxon>
    </lineage>
</organism>
<dbReference type="SMART" id="SM00456">
    <property type="entry name" value="WW"/>
    <property type="match status" value="1"/>
</dbReference>